<dbReference type="Proteomes" id="UP000235828">
    <property type="component" value="Chromosome A"/>
</dbReference>
<proteinExistence type="predicted"/>
<sequence>MNTDIQLYADESLESFLLRLSQEQGYERFSHFAEDIWHDTMEQHEAIPGAFPLELNLVNIYHAQTTSQMRARVFIYLEKQLKLNNFGVLKLSLAHSKSKFSPEFKALNRFGTDYPYALIRKRFTPICPQCLEDAPYIRQQWQFISYQACHLHGCKLLHRCPECSSLLEYQMTESATQCECGFDLIGCKSGKAPEPEYMVALWLSGGKTEASSGVMAQEMTVSERYGFMLWYVNRYGDLDDINLESFVQSCVSWPNILKEDLDERVKKAEQVRVKDWKQMFFSEVFGSLLKGCRQLPSRQLSKNIVLTEVLAYLTRLVADSPATAKGNIGDVLLSPLEASSLLSCVTDEVYRLYEFGEIKAAIRPRMHIKIASHESAFTLRSVIETKLTRMCSESDGLSVYLPEW</sequence>
<reference evidence="2 3" key="1">
    <citation type="submission" date="2017-10" db="EMBL/GenBank/DDBJ databases">
        <authorList>
            <person name="Banno H."/>
            <person name="Chua N.-H."/>
        </authorList>
    </citation>
    <scope>NUCLEOTIDE SEQUENCE [LARGE SCALE GENOMIC DNA]</scope>
    <source>
        <strain evidence="2">Vibrio tapetis CECT4600</strain>
    </source>
</reference>
<dbReference type="KEGG" id="vta:A1938"/>
<accession>A0A2N8ZDD4</accession>
<evidence type="ECO:0000313" key="3">
    <source>
        <dbReference type="Proteomes" id="UP000235828"/>
    </source>
</evidence>
<organism evidence="2 3">
    <name type="scientific">Vibrio tapetis subsp. tapetis</name>
    <dbReference type="NCBI Taxonomy" id="1671868"/>
    <lineage>
        <taxon>Bacteria</taxon>
        <taxon>Pseudomonadati</taxon>
        <taxon>Pseudomonadota</taxon>
        <taxon>Gammaproteobacteria</taxon>
        <taxon>Vibrionales</taxon>
        <taxon>Vibrionaceae</taxon>
        <taxon>Vibrio</taxon>
    </lineage>
</organism>
<keyword evidence="3" id="KW-1185">Reference proteome</keyword>
<evidence type="ECO:0000313" key="2">
    <source>
        <dbReference type="EMBL" id="SON49917.1"/>
    </source>
</evidence>
<dbReference type="RefSeq" id="WP_102522499.1">
    <property type="nucleotide sequence ID" value="NZ_LT960611.1"/>
</dbReference>
<evidence type="ECO:0000259" key="1">
    <source>
        <dbReference type="Pfam" id="PF06527"/>
    </source>
</evidence>
<protein>
    <recommendedName>
        <fullName evidence="1">TniQ domain-containing protein</fullName>
    </recommendedName>
</protein>
<dbReference type="OrthoDB" id="6138887at2"/>
<dbReference type="EMBL" id="LT960611">
    <property type="protein sequence ID" value="SON49917.1"/>
    <property type="molecule type" value="Genomic_DNA"/>
</dbReference>
<name>A0A2N8ZDD4_9VIBR</name>
<feature type="domain" description="TniQ" evidence="1">
    <location>
        <begin position="5"/>
        <end position="156"/>
    </location>
</feature>
<dbReference type="Pfam" id="PF06527">
    <property type="entry name" value="TniQ"/>
    <property type="match status" value="1"/>
</dbReference>
<dbReference type="AlphaFoldDB" id="A0A2N8ZDD4"/>
<dbReference type="InterPro" id="IPR009492">
    <property type="entry name" value="TniQ"/>
</dbReference>
<gene>
    <name evidence="2" type="ORF">VTAP4600_A1938</name>
</gene>